<dbReference type="AlphaFoldDB" id="G5JLL8"/>
<keyword evidence="2" id="KW-1185">Reference proteome</keyword>
<sequence>LNWHLLANKQLLTNKDILPIFKFREFIYHNYCQNDIIEQCRQSYLDIINQRCKNVQILH</sequence>
<evidence type="ECO:0000313" key="2">
    <source>
        <dbReference type="Proteomes" id="UP000005413"/>
    </source>
</evidence>
<accession>G5JLL8</accession>
<dbReference type="RefSeq" id="WP_002465068.1">
    <property type="nucleotide sequence ID" value="NZ_AEUN01000531.1"/>
</dbReference>
<gene>
    <name evidence="1" type="ORF">SS7213T_11927</name>
</gene>
<organism evidence="1 2">
    <name type="scientific">Staphylococcus simiae CCM 7213 = CCUG 51256</name>
    <dbReference type="NCBI Taxonomy" id="911238"/>
    <lineage>
        <taxon>Bacteria</taxon>
        <taxon>Bacillati</taxon>
        <taxon>Bacillota</taxon>
        <taxon>Bacilli</taxon>
        <taxon>Bacillales</taxon>
        <taxon>Staphylococcaceae</taxon>
        <taxon>Staphylococcus</taxon>
    </lineage>
</organism>
<reference evidence="1 2" key="1">
    <citation type="journal article" date="2012" name="BMC Genomics">
        <title>Comparative genomic analysis of the genus Staphylococcus including Staphylococcus aureus and its newly described sister species Staphylococcus simiae.</title>
        <authorList>
            <person name="Suzuki H."/>
            <person name="Lefebure T."/>
            <person name="Pavinski Bitar P."/>
            <person name="Stanhope M.J."/>
        </authorList>
    </citation>
    <scope>NUCLEOTIDE SEQUENCE [LARGE SCALE GENOMIC DNA]</scope>
    <source>
        <strain evidence="1 2">CCM 7213</strain>
    </source>
</reference>
<proteinExistence type="predicted"/>
<evidence type="ECO:0000313" key="1">
    <source>
        <dbReference type="EMBL" id="EHJ06917.1"/>
    </source>
</evidence>
<comment type="caution">
    <text evidence="1">The sequence shown here is derived from an EMBL/GenBank/DDBJ whole genome shotgun (WGS) entry which is preliminary data.</text>
</comment>
<protein>
    <submittedName>
        <fullName evidence="1">Uncharacterized protein</fullName>
    </submittedName>
</protein>
<name>G5JLL8_9STAP</name>
<dbReference type="EMBL" id="AEUN01000531">
    <property type="protein sequence ID" value="EHJ06917.1"/>
    <property type="molecule type" value="Genomic_DNA"/>
</dbReference>
<feature type="non-terminal residue" evidence="1">
    <location>
        <position position="1"/>
    </location>
</feature>
<dbReference type="Proteomes" id="UP000005413">
    <property type="component" value="Unassembled WGS sequence"/>
</dbReference>